<proteinExistence type="predicted"/>
<protein>
    <submittedName>
        <fullName evidence="2">Uncharacterized protein</fullName>
    </submittedName>
</protein>
<accession>A0A0F9RK62</accession>
<organism evidence="2">
    <name type="scientific">marine sediment metagenome</name>
    <dbReference type="NCBI Taxonomy" id="412755"/>
    <lineage>
        <taxon>unclassified sequences</taxon>
        <taxon>metagenomes</taxon>
        <taxon>ecological metagenomes</taxon>
    </lineage>
</organism>
<feature type="transmembrane region" description="Helical" evidence="1">
    <location>
        <begin position="6"/>
        <end position="29"/>
    </location>
</feature>
<name>A0A0F9RK62_9ZZZZ</name>
<gene>
    <name evidence="2" type="ORF">LCGC14_0885800</name>
</gene>
<evidence type="ECO:0000313" key="2">
    <source>
        <dbReference type="EMBL" id="KKN25336.1"/>
    </source>
</evidence>
<keyword evidence="1" id="KW-0812">Transmembrane</keyword>
<comment type="caution">
    <text evidence="2">The sequence shown here is derived from an EMBL/GenBank/DDBJ whole genome shotgun (WGS) entry which is preliminary data.</text>
</comment>
<evidence type="ECO:0000256" key="1">
    <source>
        <dbReference type="SAM" id="Phobius"/>
    </source>
</evidence>
<keyword evidence="1" id="KW-1133">Transmembrane helix</keyword>
<keyword evidence="1" id="KW-0472">Membrane</keyword>
<reference evidence="2" key="1">
    <citation type="journal article" date="2015" name="Nature">
        <title>Complex archaea that bridge the gap between prokaryotes and eukaryotes.</title>
        <authorList>
            <person name="Spang A."/>
            <person name="Saw J.H."/>
            <person name="Jorgensen S.L."/>
            <person name="Zaremba-Niedzwiedzka K."/>
            <person name="Martijn J."/>
            <person name="Lind A.E."/>
            <person name="van Eijk R."/>
            <person name="Schleper C."/>
            <person name="Guy L."/>
            <person name="Ettema T.J."/>
        </authorList>
    </citation>
    <scope>NUCLEOTIDE SEQUENCE</scope>
</reference>
<feature type="transmembrane region" description="Helical" evidence="1">
    <location>
        <begin position="62"/>
        <end position="81"/>
    </location>
</feature>
<dbReference type="AlphaFoldDB" id="A0A0F9RK62"/>
<dbReference type="EMBL" id="LAZR01002809">
    <property type="protein sequence ID" value="KKN25336.1"/>
    <property type="molecule type" value="Genomic_DNA"/>
</dbReference>
<sequence>MFVLLLYFVILRPSFIFSIINSLLLIHFFEMILLHEAGRTAFLHPEDRLFAQGHLSEHRNSVFILANMNFLSLVVIPGSYYSSAKPYFFFKFSSYIAFLAGQRSLGQSWQEKNVTSVGNNIPDMDFLGIINM</sequence>